<dbReference type="OrthoDB" id="2428191at2759"/>
<reference evidence="1" key="1">
    <citation type="journal article" date="2020" name="Fungal Divers.">
        <title>Resolving the Mortierellaceae phylogeny through synthesis of multi-gene phylogenetics and phylogenomics.</title>
        <authorList>
            <person name="Vandepol N."/>
            <person name="Liber J."/>
            <person name="Desiro A."/>
            <person name="Na H."/>
            <person name="Kennedy M."/>
            <person name="Barry K."/>
            <person name="Grigoriev I.V."/>
            <person name="Miller A.N."/>
            <person name="O'Donnell K."/>
            <person name="Stajich J.E."/>
            <person name="Bonito G."/>
        </authorList>
    </citation>
    <scope>NUCLEOTIDE SEQUENCE</scope>
    <source>
        <strain evidence="1">NVP60</strain>
    </source>
</reference>
<accession>A0A9P6QLF6</accession>
<dbReference type="EMBL" id="JAAAIN010004281">
    <property type="protein sequence ID" value="KAG0282205.1"/>
    <property type="molecule type" value="Genomic_DNA"/>
</dbReference>
<organism evidence="1 2">
    <name type="scientific">Linnemannia gamsii</name>
    <dbReference type="NCBI Taxonomy" id="64522"/>
    <lineage>
        <taxon>Eukaryota</taxon>
        <taxon>Fungi</taxon>
        <taxon>Fungi incertae sedis</taxon>
        <taxon>Mucoromycota</taxon>
        <taxon>Mortierellomycotina</taxon>
        <taxon>Mortierellomycetes</taxon>
        <taxon>Mortierellales</taxon>
        <taxon>Mortierellaceae</taxon>
        <taxon>Linnemannia</taxon>
    </lineage>
</organism>
<evidence type="ECO:0000313" key="2">
    <source>
        <dbReference type="Proteomes" id="UP000823405"/>
    </source>
</evidence>
<sequence length="104" mass="11903">MSRPKYTGNTKYLPSTVDTKRYFLETAVADWDLADFLLSGQKQNIFLAGLEELHDVKAVCRDIRGFARALKTFYSVEQNIVIATNYAEELLNRSALKGFEHRIV</sequence>
<dbReference type="Proteomes" id="UP000823405">
    <property type="component" value="Unassembled WGS sequence"/>
</dbReference>
<evidence type="ECO:0000313" key="1">
    <source>
        <dbReference type="EMBL" id="KAG0282205.1"/>
    </source>
</evidence>
<dbReference type="AlphaFoldDB" id="A0A9P6QLF6"/>
<protein>
    <submittedName>
        <fullName evidence="1">Uncharacterized protein</fullName>
    </submittedName>
</protein>
<comment type="caution">
    <text evidence="1">The sequence shown here is derived from an EMBL/GenBank/DDBJ whole genome shotgun (WGS) entry which is preliminary data.</text>
</comment>
<gene>
    <name evidence="1" type="ORF">BGZ97_009080</name>
</gene>
<proteinExistence type="predicted"/>
<keyword evidence="2" id="KW-1185">Reference proteome</keyword>
<name>A0A9P6QLF6_9FUNG</name>